<evidence type="ECO:0000313" key="2">
    <source>
        <dbReference type="EMBL" id="QGQ25224.1"/>
    </source>
</evidence>
<feature type="chain" id="PRO_5026039518" evidence="1">
    <location>
        <begin position="26"/>
        <end position="103"/>
    </location>
</feature>
<dbReference type="Proteomes" id="UP000427281">
    <property type="component" value="Chromosome"/>
</dbReference>
<proteinExistence type="predicted"/>
<feature type="signal peptide" evidence="1">
    <location>
        <begin position="1"/>
        <end position="25"/>
    </location>
</feature>
<reference evidence="2 3" key="1">
    <citation type="submission" date="2019-09" db="EMBL/GenBank/DDBJ databases">
        <title>Gimesia benthica sp. nov., a novel bacterium isolated from deep-sea water of the Northwest Indian Ocean.</title>
        <authorList>
            <person name="Dai X."/>
        </authorList>
    </citation>
    <scope>NUCLEOTIDE SEQUENCE [LARGE SCALE GENOMIC DNA]</scope>
    <source>
        <strain evidence="2 3">E7</strain>
    </source>
</reference>
<protein>
    <submittedName>
        <fullName evidence="2">Uncharacterized protein</fullName>
    </submittedName>
</protein>
<organism evidence="2 3">
    <name type="scientific">Gimesia benthica</name>
    <dbReference type="NCBI Taxonomy" id="2608982"/>
    <lineage>
        <taxon>Bacteria</taxon>
        <taxon>Pseudomonadati</taxon>
        <taxon>Planctomycetota</taxon>
        <taxon>Planctomycetia</taxon>
        <taxon>Planctomycetales</taxon>
        <taxon>Planctomycetaceae</taxon>
        <taxon>Gimesia</taxon>
    </lineage>
</organism>
<accession>A0A6I6AF36</accession>
<dbReference type="EMBL" id="CP043930">
    <property type="protein sequence ID" value="QGQ25224.1"/>
    <property type="molecule type" value="Genomic_DNA"/>
</dbReference>
<dbReference type="RefSeq" id="WP_155365909.1">
    <property type="nucleotide sequence ID" value="NZ_CP043930.1"/>
</dbReference>
<gene>
    <name evidence="2" type="ORF">F1728_22165</name>
</gene>
<keyword evidence="3" id="KW-1185">Reference proteome</keyword>
<keyword evidence="1" id="KW-0732">Signal</keyword>
<sequence length="103" mass="11041">MMFKAKSILALVSCLLLMCALPASEGNQKPKGGNELVRLRAVQTSAGPQLEIKAGDFTCTTSELTVRRKQGEPFTVKPANGKVQVHRGGTISEAGQIEIALRF</sequence>
<evidence type="ECO:0000313" key="3">
    <source>
        <dbReference type="Proteomes" id="UP000427281"/>
    </source>
</evidence>
<name>A0A6I6AF36_9PLAN</name>
<dbReference type="AlphaFoldDB" id="A0A6I6AF36"/>
<dbReference type="KEGG" id="gim:F1728_22165"/>
<evidence type="ECO:0000256" key="1">
    <source>
        <dbReference type="SAM" id="SignalP"/>
    </source>
</evidence>